<dbReference type="SMART" id="SM00119">
    <property type="entry name" value="HECTc"/>
    <property type="match status" value="1"/>
</dbReference>
<dbReference type="STRING" id="133381.A0A2T9Z8B9"/>
<dbReference type="FunFam" id="3.30.2410.10:FF:000003">
    <property type="entry name" value="probable E3 ubiquitin-protein ligase HERC4 isoform X1"/>
    <property type="match status" value="1"/>
</dbReference>
<dbReference type="PROSITE" id="PS50237">
    <property type="entry name" value="HECT"/>
    <property type="match status" value="1"/>
</dbReference>
<evidence type="ECO:0000313" key="7">
    <source>
        <dbReference type="EMBL" id="PVV00843.1"/>
    </source>
</evidence>
<gene>
    <name evidence="7" type="ORF">BB560_004759</name>
</gene>
<dbReference type="GO" id="GO:0000209">
    <property type="term" value="P:protein polyubiquitination"/>
    <property type="evidence" value="ECO:0007669"/>
    <property type="project" value="InterPro"/>
</dbReference>
<keyword evidence="3" id="KW-0808">Transferase</keyword>
<evidence type="ECO:0000256" key="4">
    <source>
        <dbReference type="ARBA" id="ARBA00022786"/>
    </source>
</evidence>
<name>A0A2T9Z8B9_9FUNG</name>
<dbReference type="EMBL" id="MBFS01001594">
    <property type="protein sequence ID" value="PVV00843.1"/>
    <property type="molecule type" value="Genomic_DNA"/>
</dbReference>
<dbReference type="PANTHER" id="PTHR45700:SF8">
    <property type="entry name" value="HECT-TYPE E3 UBIQUITIN TRANSFERASE"/>
    <property type="match status" value="1"/>
</dbReference>
<evidence type="ECO:0000313" key="8">
    <source>
        <dbReference type="Proteomes" id="UP000245609"/>
    </source>
</evidence>
<dbReference type="InterPro" id="IPR000569">
    <property type="entry name" value="HECT_dom"/>
</dbReference>
<dbReference type="Gene3D" id="3.90.1750.10">
    <property type="entry name" value="Hect, E3 ligase catalytic domains"/>
    <property type="match status" value="1"/>
</dbReference>
<keyword evidence="8" id="KW-1185">Reference proteome</keyword>
<dbReference type="Gene3D" id="3.30.2410.10">
    <property type="entry name" value="Hect, E3 ligase catalytic domain"/>
    <property type="match status" value="1"/>
</dbReference>
<feature type="non-terminal residue" evidence="7">
    <location>
        <position position="1"/>
    </location>
</feature>
<feature type="active site" description="Glycyl thioester intermediate" evidence="5">
    <location>
        <position position="777"/>
    </location>
</feature>
<dbReference type="InterPro" id="IPR044611">
    <property type="entry name" value="E3A/B/C-like"/>
</dbReference>
<dbReference type="InterPro" id="IPR035983">
    <property type="entry name" value="Hect_E3_ubiquitin_ligase"/>
</dbReference>
<keyword evidence="4 5" id="KW-0833">Ubl conjugation pathway</keyword>
<reference evidence="7 8" key="1">
    <citation type="journal article" date="2018" name="MBio">
        <title>Comparative Genomics Reveals the Core Gene Toolbox for the Fungus-Insect Symbiosis.</title>
        <authorList>
            <person name="Wang Y."/>
            <person name="Stata M."/>
            <person name="Wang W."/>
            <person name="Stajich J.E."/>
            <person name="White M.M."/>
            <person name="Moncalvo J.M."/>
        </authorList>
    </citation>
    <scope>NUCLEOTIDE SEQUENCE [LARGE SCALE GENOMIC DNA]</scope>
    <source>
        <strain evidence="7 8">SC-DP-2</strain>
    </source>
</reference>
<evidence type="ECO:0000256" key="2">
    <source>
        <dbReference type="ARBA" id="ARBA00012485"/>
    </source>
</evidence>
<dbReference type="PANTHER" id="PTHR45700">
    <property type="entry name" value="UBIQUITIN-PROTEIN LIGASE E3C"/>
    <property type="match status" value="1"/>
</dbReference>
<dbReference type="OrthoDB" id="8068875at2759"/>
<feature type="domain" description="HECT" evidence="6">
    <location>
        <begin position="479"/>
        <end position="809"/>
    </location>
</feature>
<comment type="catalytic activity">
    <reaction evidence="1">
        <text>S-ubiquitinyl-[E2 ubiquitin-conjugating enzyme]-L-cysteine + [acceptor protein]-L-lysine = [E2 ubiquitin-conjugating enzyme]-L-cysteine + N(6)-ubiquitinyl-[acceptor protein]-L-lysine.</text>
        <dbReference type="EC" id="2.3.2.26"/>
    </reaction>
</comment>
<dbReference type="AlphaFoldDB" id="A0A2T9Z8B9"/>
<dbReference type="EC" id="2.3.2.26" evidence="2"/>
<evidence type="ECO:0000256" key="5">
    <source>
        <dbReference type="PROSITE-ProRule" id="PRU00104"/>
    </source>
</evidence>
<organism evidence="7 8">
    <name type="scientific">Smittium megazygosporum</name>
    <dbReference type="NCBI Taxonomy" id="133381"/>
    <lineage>
        <taxon>Eukaryota</taxon>
        <taxon>Fungi</taxon>
        <taxon>Fungi incertae sedis</taxon>
        <taxon>Zoopagomycota</taxon>
        <taxon>Kickxellomycotina</taxon>
        <taxon>Harpellomycetes</taxon>
        <taxon>Harpellales</taxon>
        <taxon>Legeriomycetaceae</taxon>
        <taxon>Smittium</taxon>
    </lineage>
</organism>
<evidence type="ECO:0000256" key="1">
    <source>
        <dbReference type="ARBA" id="ARBA00000885"/>
    </source>
</evidence>
<dbReference type="Gene3D" id="3.30.2160.10">
    <property type="entry name" value="Hect, E3 ligase catalytic domain"/>
    <property type="match status" value="1"/>
</dbReference>
<dbReference type="Pfam" id="PF00632">
    <property type="entry name" value="HECT"/>
    <property type="match status" value="1"/>
</dbReference>
<evidence type="ECO:0000256" key="3">
    <source>
        <dbReference type="ARBA" id="ARBA00022679"/>
    </source>
</evidence>
<dbReference type="GO" id="GO:0061630">
    <property type="term" value="F:ubiquitin protein ligase activity"/>
    <property type="evidence" value="ECO:0007669"/>
    <property type="project" value="UniProtKB-EC"/>
</dbReference>
<sequence>REIMTEGTTVSSPQISNLSTILYVLLKKDKDLGKGPSPLTIQYITSIFSSVDILNETFKLNESSPDESSNLDKVLIGCVYCTIFEPGFEEAAKALNSSLVSLVQKLASISLNKRPKNMIKPILVCLLNPAICFIKDFSGDEIFPQLCRIICLLSCSEHKTLVKNLTSVPTAGWSLPNNLDISFKDEFGIDSVQSLINNKAALPTSHYESLLKNIAEFSIGKDDDKISMDEDSDIDDCTHSLSDDSEDDSIYNLHSECNNDFILEADRSIQDRTNQYDPGPEDNFEQAYISSSVEKLTNIKKSIKAKKSLVQQASSNFSCSNQTTVLNFNQLRDNYKDKSTQLLYLISTFQLFLTLHIKKISKELYSSEKKTTKHDIYLAIKTPAFIQTIQCFHIIYLVPVSAFYNDQINEVIDIKEDFHQYKMMESEIIKMENSMAMRTELQDSFFHAMFAGVTCPYLVLEVRRDWLVRDAICQLQLKSPVDLRKQLKVRFVDEEGIDEGGVQKEFFQLLIREMFDEKYGMFYTNSESNACWFVSEPDNDNLYMQEMRLVGMILGLAVYNSVILNIHFPNALYKKLLRAPPNLVDLKSLDPETYNSLVKILFSMTPEEIEVCYQTYEISYNHYGESKTYELIPNGSQIAVTHENRFDFVNRYVDFVFNKSCSSQFEVFRDGFLDIVGNSFVMNLSASELELIVCGSSDLDFEVLDNATIYDGGYDRSTPVIKYFWNVVKEFSVDIKKKLLFFTTGSDRVPIGGLSKMKFVIVKNGVESDRLPTSHTCFNVLLLPEYDTQEKLKDRLLTAINNAEGFGMM</sequence>
<dbReference type="SUPFAM" id="SSF56204">
    <property type="entry name" value="Hect, E3 ligase catalytic domain"/>
    <property type="match status" value="1"/>
</dbReference>
<dbReference type="CDD" id="cd00078">
    <property type="entry name" value="HECTc"/>
    <property type="match status" value="1"/>
</dbReference>
<dbReference type="Proteomes" id="UP000245609">
    <property type="component" value="Unassembled WGS sequence"/>
</dbReference>
<comment type="caution">
    <text evidence="7">The sequence shown here is derived from an EMBL/GenBank/DDBJ whole genome shotgun (WGS) entry which is preliminary data.</text>
</comment>
<accession>A0A2T9Z8B9</accession>
<evidence type="ECO:0000259" key="6">
    <source>
        <dbReference type="PROSITE" id="PS50237"/>
    </source>
</evidence>
<proteinExistence type="predicted"/>
<protein>
    <recommendedName>
        <fullName evidence="2">HECT-type E3 ubiquitin transferase</fullName>
        <ecNumber evidence="2">2.3.2.26</ecNumber>
    </recommendedName>
</protein>